<dbReference type="GeneID" id="25299903"/>
<dbReference type="AlphaFoldDB" id="A0A0D2H2I4"/>
<keyword evidence="6" id="KW-1185">Reference proteome</keyword>
<evidence type="ECO:0000313" key="5">
    <source>
        <dbReference type="EMBL" id="KIW85025.1"/>
    </source>
</evidence>
<dbReference type="InterPro" id="IPR036034">
    <property type="entry name" value="PDZ_sf"/>
</dbReference>
<dbReference type="SUPFAM" id="SSF50156">
    <property type="entry name" value="PDZ domain-like"/>
    <property type="match status" value="1"/>
</dbReference>
<dbReference type="GO" id="GO:0005737">
    <property type="term" value="C:cytoplasm"/>
    <property type="evidence" value="ECO:0007669"/>
    <property type="project" value="TreeGrafter"/>
</dbReference>
<feature type="domain" description="Nas2 N-terminal" evidence="4">
    <location>
        <begin position="32"/>
        <end position="110"/>
    </location>
</feature>
<protein>
    <recommendedName>
        <fullName evidence="2">Probable 26S proteasome regulatory subunit p27</fullName>
    </recommendedName>
</protein>
<evidence type="ECO:0000256" key="2">
    <source>
        <dbReference type="ARBA" id="ARBA00068021"/>
    </source>
</evidence>
<evidence type="ECO:0000256" key="1">
    <source>
        <dbReference type="ARBA" id="ARBA00023186"/>
    </source>
</evidence>
<dbReference type="GO" id="GO:0005634">
    <property type="term" value="C:nucleus"/>
    <property type="evidence" value="ECO:0007669"/>
    <property type="project" value="TreeGrafter"/>
</dbReference>
<accession>A0A0D2H2I4</accession>
<dbReference type="Gene3D" id="2.30.42.10">
    <property type="match status" value="1"/>
</dbReference>
<dbReference type="Gene3D" id="6.10.140.1710">
    <property type="match status" value="1"/>
</dbReference>
<dbReference type="STRING" id="1442368.A0A0D2H2I4"/>
<feature type="region of interest" description="Disordered" evidence="3">
    <location>
        <begin position="117"/>
        <end position="163"/>
    </location>
</feature>
<dbReference type="EMBL" id="KN846969">
    <property type="protein sequence ID" value="KIW85025.1"/>
    <property type="molecule type" value="Genomic_DNA"/>
</dbReference>
<dbReference type="Proteomes" id="UP000053029">
    <property type="component" value="Unassembled WGS sequence"/>
</dbReference>
<keyword evidence="1" id="KW-0143">Chaperone</keyword>
<dbReference type="InterPro" id="IPR035269">
    <property type="entry name" value="PSMD9"/>
</dbReference>
<name>A0A0D2H2I4_9EURO</name>
<dbReference type="RefSeq" id="XP_013288833.1">
    <property type="nucleotide sequence ID" value="XM_013433379.1"/>
</dbReference>
<dbReference type="InterPro" id="IPR040815">
    <property type="entry name" value="Nas2_N"/>
</dbReference>
<evidence type="ECO:0000313" key="6">
    <source>
        <dbReference type="Proteomes" id="UP000053029"/>
    </source>
</evidence>
<feature type="compositionally biased region" description="Low complexity" evidence="3">
    <location>
        <begin position="124"/>
        <end position="135"/>
    </location>
</feature>
<evidence type="ECO:0000256" key="3">
    <source>
        <dbReference type="SAM" id="MobiDB-lite"/>
    </source>
</evidence>
<dbReference type="VEuPathDB" id="FungiDB:Z517_00413"/>
<proteinExistence type="predicted"/>
<evidence type="ECO:0000259" key="4">
    <source>
        <dbReference type="Pfam" id="PF18265"/>
    </source>
</evidence>
<dbReference type="GO" id="GO:0070682">
    <property type="term" value="P:proteasome regulatory particle assembly"/>
    <property type="evidence" value="ECO:0007669"/>
    <property type="project" value="InterPro"/>
</dbReference>
<dbReference type="OrthoDB" id="48625at2759"/>
<dbReference type="HOGENOM" id="CLU_073146_0_0_1"/>
<gene>
    <name evidence="5" type="ORF">Z517_00413</name>
</gene>
<dbReference type="FunFam" id="2.30.42.10:FF:000107">
    <property type="entry name" value="26S proteasome non-ATPase regulatory subunit 9"/>
    <property type="match status" value="1"/>
</dbReference>
<dbReference type="PANTHER" id="PTHR12651">
    <property type="entry name" value="26S PROTEASOME NON-ATPASE REGULATORY SUBUNIT 9"/>
    <property type="match status" value="1"/>
</dbReference>
<reference evidence="5 6" key="1">
    <citation type="submission" date="2015-01" db="EMBL/GenBank/DDBJ databases">
        <title>The Genome Sequence of Fonsecaea pedrosoi CBS 271.37.</title>
        <authorList>
            <consortium name="The Broad Institute Genomics Platform"/>
            <person name="Cuomo C."/>
            <person name="de Hoog S."/>
            <person name="Gorbushina A."/>
            <person name="Stielow B."/>
            <person name="Teixiera M."/>
            <person name="Abouelleil A."/>
            <person name="Chapman S.B."/>
            <person name="Priest M."/>
            <person name="Young S.K."/>
            <person name="Wortman J."/>
            <person name="Nusbaum C."/>
            <person name="Birren B."/>
        </authorList>
    </citation>
    <scope>NUCLEOTIDE SEQUENCE [LARGE SCALE GENOMIC DNA]</scope>
    <source>
        <strain evidence="5 6">CBS 271.37</strain>
    </source>
</reference>
<organism evidence="5 6">
    <name type="scientific">Fonsecaea pedrosoi CBS 271.37</name>
    <dbReference type="NCBI Taxonomy" id="1442368"/>
    <lineage>
        <taxon>Eukaryota</taxon>
        <taxon>Fungi</taxon>
        <taxon>Dikarya</taxon>
        <taxon>Ascomycota</taxon>
        <taxon>Pezizomycotina</taxon>
        <taxon>Eurotiomycetes</taxon>
        <taxon>Chaetothyriomycetidae</taxon>
        <taxon>Chaetothyriales</taxon>
        <taxon>Herpotrichiellaceae</taxon>
        <taxon>Fonsecaea</taxon>
    </lineage>
</organism>
<dbReference type="Pfam" id="PF18265">
    <property type="entry name" value="Nas2_N"/>
    <property type="match status" value="1"/>
</dbReference>
<sequence length="236" mass="25847">MGLPMDANLAEIHVPSGPTSIHQAESFDGLSLQQLIARKDNLEAELKALGAVLDSHGVTMQTSLTTFDGFPRSDIDVAQVRVTRARIVVLRNDWKALMDKIEKGLHEHHAKYQASDEYKNSLNQPQSRPAPSPASEQTPSPPETPFAKVNSIEPGSPAHEAGLKSGDLIRRFGTAIWSNHERLRKVGEVVSQNLGRPILVRVSRGIGQDAQELDLRLTPRQNWGGRGTLGCHIVPI</sequence>
<dbReference type="PANTHER" id="PTHR12651:SF1">
    <property type="entry name" value="26S PROTEASOME NON-ATPASE REGULATORY SUBUNIT 9"/>
    <property type="match status" value="1"/>
</dbReference>